<dbReference type="CDD" id="cd12940">
    <property type="entry name" value="LEM_LAP2_LEMD1"/>
    <property type="match status" value="1"/>
</dbReference>
<keyword evidence="11" id="KW-1185">Reference proteome</keyword>
<organism evidence="10 11">
    <name type="scientific">Oryzias melastigma</name>
    <name type="common">Marine medaka</name>
    <dbReference type="NCBI Taxonomy" id="30732"/>
    <lineage>
        <taxon>Eukaryota</taxon>
        <taxon>Metazoa</taxon>
        <taxon>Chordata</taxon>
        <taxon>Craniata</taxon>
        <taxon>Vertebrata</taxon>
        <taxon>Euteleostomi</taxon>
        <taxon>Actinopterygii</taxon>
        <taxon>Neopterygii</taxon>
        <taxon>Teleostei</taxon>
        <taxon>Neoteleostei</taxon>
        <taxon>Acanthomorphata</taxon>
        <taxon>Ovalentaria</taxon>
        <taxon>Atherinomorphae</taxon>
        <taxon>Beloniformes</taxon>
        <taxon>Adrianichthyidae</taxon>
        <taxon>Oryziinae</taxon>
        <taxon>Oryzias</taxon>
    </lineage>
</organism>
<dbReference type="Proteomes" id="UP000261560">
    <property type="component" value="Unplaced"/>
</dbReference>
<feature type="compositionally biased region" description="Basic and acidic residues" evidence="6">
    <location>
        <begin position="194"/>
        <end position="208"/>
    </location>
</feature>
<reference evidence="10" key="2">
    <citation type="submission" date="2025-09" db="UniProtKB">
        <authorList>
            <consortium name="Ensembl"/>
        </authorList>
    </citation>
    <scope>IDENTIFICATION</scope>
</reference>
<proteinExistence type="inferred from homology"/>
<dbReference type="PaxDb" id="30732-ENSOMEP00000023885"/>
<dbReference type="FunFam" id="1.10.720.40:FF:000001">
    <property type="entry name" value="LEM domain containing 2, isoform CRA_a"/>
    <property type="match status" value="2"/>
</dbReference>
<dbReference type="GO" id="GO:0003677">
    <property type="term" value="F:DNA binding"/>
    <property type="evidence" value="ECO:0007669"/>
    <property type="project" value="UniProtKB-KW"/>
</dbReference>
<dbReference type="Gene3D" id="1.10.720.40">
    <property type="match status" value="2"/>
</dbReference>
<dbReference type="Pfam" id="PF08198">
    <property type="entry name" value="Thymopoietin"/>
    <property type="match status" value="1"/>
</dbReference>
<dbReference type="SMART" id="SM01261">
    <property type="entry name" value="Thymopoietin"/>
    <property type="match status" value="1"/>
</dbReference>
<dbReference type="STRING" id="30732.ENSOMEP00000023885"/>
<evidence type="ECO:0000259" key="9">
    <source>
        <dbReference type="PROSITE" id="PS50955"/>
    </source>
</evidence>
<feature type="region of interest" description="Disordered" evidence="6">
    <location>
        <begin position="76"/>
        <end position="117"/>
    </location>
</feature>
<accession>A0A3B3D377</accession>
<dbReference type="Ensembl" id="ENSOMET00000011074.1">
    <property type="protein sequence ID" value="ENSOMEP00000023885.1"/>
    <property type="gene ID" value="ENSOMEG00000004200.1"/>
</dbReference>
<dbReference type="SUPFAM" id="SSF63451">
    <property type="entry name" value="LEM domain"/>
    <property type="match status" value="2"/>
</dbReference>
<evidence type="ECO:0000313" key="11">
    <source>
        <dbReference type="Proteomes" id="UP000261560"/>
    </source>
</evidence>
<keyword evidence="7" id="KW-0812">Transmembrane</keyword>
<dbReference type="AlphaFoldDB" id="A0A3B3D377"/>
<comment type="similarity">
    <text evidence="1">Belongs to the LEM family.</text>
</comment>
<keyword evidence="3" id="KW-0597">Phosphoprotein</keyword>
<dbReference type="InterPro" id="IPR051656">
    <property type="entry name" value="LEM_domain"/>
</dbReference>
<dbReference type="SMART" id="SM00540">
    <property type="entry name" value="LEM"/>
    <property type="match status" value="1"/>
</dbReference>
<feature type="domain" description="LEM-like" evidence="9">
    <location>
        <begin position="31"/>
        <end position="74"/>
    </location>
</feature>
<protein>
    <submittedName>
        <fullName evidence="10">LEM domain containing 1</fullName>
    </submittedName>
</protein>
<evidence type="ECO:0000256" key="4">
    <source>
        <dbReference type="ARBA" id="ARBA00022990"/>
    </source>
</evidence>
<dbReference type="PANTHER" id="PTHR12019">
    <property type="entry name" value="LAMINA-ASSOCIATED POLYPEPTIDE THYMOPOIETIN"/>
    <property type="match status" value="1"/>
</dbReference>
<dbReference type="GeneTree" id="ENSGT00940000154098"/>
<name>A0A3B3D377_ORYME</name>
<feature type="compositionally biased region" description="Acidic residues" evidence="6">
    <location>
        <begin position="173"/>
        <end position="193"/>
    </location>
</feature>
<dbReference type="PROSITE" id="PS50954">
    <property type="entry name" value="LEM"/>
    <property type="match status" value="1"/>
</dbReference>
<dbReference type="InterPro" id="IPR013146">
    <property type="entry name" value="LEM-like_dom"/>
</dbReference>
<dbReference type="InterPro" id="IPR011015">
    <property type="entry name" value="LEM/LEM-like_dom_sf"/>
</dbReference>
<evidence type="ECO:0000256" key="1">
    <source>
        <dbReference type="ARBA" id="ARBA00007744"/>
    </source>
</evidence>
<evidence type="ECO:0000256" key="7">
    <source>
        <dbReference type="SAM" id="Phobius"/>
    </source>
</evidence>
<keyword evidence="2" id="KW-0488">Methylation</keyword>
<evidence type="ECO:0000256" key="5">
    <source>
        <dbReference type="ARBA" id="ARBA00023125"/>
    </source>
</evidence>
<keyword evidence="5" id="KW-0238">DNA-binding</keyword>
<dbReference type="PANTHER" id="PTHR12019:SF22">
    <property type="entry name" value="LAMINA-ASSOCIATED POLYPEPTIDE 2, ISOFORMS BETA_GAMMA"/>
    <property type="match status" value="1"/>
</dbReference>
<keyword evidence="7" id="KW-1133">Transmembrane helix</keyword>
<feature type="transmembrane region" description="Helical" evidence="7">
    <location>
        <begin position="435"/>
        <end position="457"/>
    </location>
</feature>
<dbReference type="GO" id="GO:0005635">
    <property type="term" value="C:nuclear envelope"/>
    <property type="evidence" value="ECO:0007669"/>
    <property type="project" value="UniProtKB-ARBA"/>
</dbReference>
<evidence type="ECO:0000259" key="8">
    <source>
        <dbReference type="PROSITE" id="PS50954"/>
    </source>
</evidence>
<reference evidence="10" key="1">
    <citation type="submission" date="2025-08" db="UniProtKB">
        <authorList>
            <consortium name="Ensembl"/>
        </authorList>
    </citation>
    <scope>IDENTIFICATION</scope>
</reference>
<keyword evidence="4" id="KW-0007">Acetylation</keyword>
<feature type="region of interest" description="Disordered" evidence="6">
    <location>
        <begin position="158"/>
        <end position="208"/>
    </location>
</feature>
<evidence type="ECO:0000313" key="10">
    <source>
        <dbReference type="Ensembl" id="ENSOMEP00000023885.1"/>
    </source>
</evidence>
<dbReference type="PROSITE" id="PS50955">
    <property type="entry name" value="LEM_LIKE"/>
    <property type="match status" value="1"/>
</dbReference>
<sequence>DAPPQSKCCKKQQYSNCKTNSLQILSQTWRLKDPAHLSKARLKSDLVAHNVALPPAASKKEVYVELHLRNIEQKNAAEFSSDDEEQTQEEAVSPSENPCFENGRNEDPEVTQVPDPSKLTDECLKAALLKHGVKAGPIVASTRALYEKKLRKLLLHSNGDGELNGAEKAELYSDSEEEQEEEEEPDEESVSEEEQQKPKETKKIQSENNKAELKFHRGDFSYQQCFLLSSRLRAVPSRNGKPCSKRHSKNVLKSSERSQSSCSQILAGISKPSATGQHSGLRSAVPPASKTMVSNDCSSVSSKTFSITQMVQEMESRSAVSDCTVEELNSSSVGGHCSRSYRFDMNDLDKSRSTDQSLYYTPKDVHPSCGMKLPQEKVKNILKEALPETKTTTTRIYATPRRPIKGAAQRPIQYSLPHTLVSPVTLERREVERRLVSIHIQILFFVFVACIIFFIYVNVQDSTVLALLDSLSHCFDKEGGTLLLPETEDTQALYEQD</sequence>
<keyword evidence="7" id="KW-0472">Membrane</keyword>
<evidence type="ECO:0000256" key="2">
    <source>
        <dbReference type="ARBA" id="ARBA00022481"/>
    </source>
</evidence>
<evidence type="ECO:0000256" key="6">
    <source>
        <dbReference type="SAM" id="MobiDB-lite"/>
    </source>
</evidence>
<feature type="domain" description="LEM" evidence="8">
    <location>
        <begin position="113"/>
        <end position="157"/>
    </location>
</feature>
<feature type="region of interest" description="Disordered" evidence="6">
    <location>
        <begin position="236"/>
        <end position="292"/>
    </location>
</feature>
<evidence type="ECO:0000256" key="3">
    <source>
        <dbReference type="ARBA" id="ARBA00022553"/>
    </source>
</evidence>
<dbReference type="Pfam" id="PF03020">
    <property type="entry name" value="LEM"/>
    <property type="match status" value="1"/>
</dbReference>
<dbReference type="InterPro" id="IPR003887">
    <property type="entry name" value="LEM_dom"/>
</dbReference>